<evidence type="ECO:0000313" key="1">
    <source>
        <dbReference type="EMBL" id="KAH3686665.1"/>
    </source>
</evidence>
<gene>
    <name evidence="1" type="ORF">WICPIJ_002351</name>
</gene>
<organism evidence="1 2">
    <name type="scientific">Wickerhamomyces pijperi</name>
    <name type="common">Yeast</name>
    <name type="synonym">Pichia pijperi</name>
    <dbReference type="NCBI Taxonomy" id="599730"/>
    <lineage>
        <taxon>Eukaryota</taxon>
        <taxon>Fungi</taxon>
        <taxon>Dikarya</taxon>
        <taxon>Ascomycota</taxon>
        <taxon>Saccharomycotina</taxon>
        <taxon>Saccharomycetes</taxon>
        <taxon>Phaffomycetales</taxon>
        <taxon>Wickerhamomycetaceae</taxon>
        <taxon>Wickerhamomyces</taxon>
    </lineage>
</organism>
<name>A0A9P8QBX3_WICPI</name>
<dbReference type="AlphaFoldDB" id="A0A9P8QBX3"/>
<reference evidence="1" key="1">
    <citation type="journal article" date="2021" name="Open Biol.">
        <title>Shared evolutionary footprints suggest mitochondrial oxidative damage underlies multiple complex I losses in fungi.</title>
        <authorList>
            <person name="Schikora-Tamarit M.A."/>
            <person name="Marcet-Houben M."/>
            <person name="Nosek J."/>
            <person name="Gabaldon T."/>
        </authorList>
    </citation>
    <scope>NUCLEOTIDE SEQUENCE</scope>
    <source>
        <strain evidence="1">CBS2887</strain>
    </source>
</reference>
<sequence length="115" mass="11997">MFIYLSNLGGPLGELVVVVLQLSSDDGTSLRSVLGLPVQVGLGVFVHGLDEDVLSSGWVTGVEFGSDNDGQWGFLFFGGTKGVLLVLVHLGGWSGWFRANNVSEQVLVGQGGFGG</sequence>
<comment type="caution">
    <text evidence="1">The sequence shown here is derived from an EMBL/GenBank/DDBJ whole genome shotgun (WGS) entry which is preliminary data.</text>
</comment>
<proteinExistence type="predicted"/>
<evidence type="ECO:0000313" key="2">
    <source>
        <dbReference type="Proteomes" id="UP000774326"/>
    </source>
</evidence>
<keyword evidence="2" id="KW-1185">Reference proteome</keyword>
<protein>
    <submittedName>
        <fullName evidence="1">Uncharacterized protein</fullName>
    </submittedName>
</protein>
<accession>A0A9P8QBX3</accession>
<dbReference type="Proteomes" id="UP000774326">
    <property type="component" value="Unassembled WGS sequence"/>
</dbReference>
<reference evidence="1" key="2">
    <citation type="submission" date="2021-01" db="EMBL/GenBank/DDBJ databases">
        <authorList>
            <person name="Schikora-Tamarit M.A."/>
        </authorList>
    </citation>
    <scope>NUCLEOTIDE SEQUENCE</scope>
    <source>
        <strain evidence="1">CBS2887</strain>
    </source>
</reference>
<dbReference type="EMBL" id="JAEUBG010001266">
    <property type="protein sequence ID" value="KAH3686665.1"/>
    <property type="molecule type" value="Genomic_DNA"/>
</dbReference>